<dbReference type="OrthoDB" id="9798629at2"/>
<evidence type="ECO:0000256" key="5">
    <source>
        <dbReference type="ARBA" id="ARBA00022618"/>
    </source>
</evidence>
<keyword evidence="5 10" id="KW-0132">Cell division</keyword>
<dbReference type="GO" id="GO:0022857">
    <property type="term" value="F:transmembrane transporter activity"/>
    <property type="evidence" value="ECO:0007669"/>
    <property type="project" value="InterPro"/>
</dbReference>
<dbReference type="Proteomes" id="UP000292627">
    <property type="component" value="Unassembled WGS sequence"/>
</dbReference>
<evidence type="ECO:0000256" key="7">
    <source>
        <dbReference type="ARBA" id="ARBA00022989"/>
    </source>
</evidence>
<evidence type="ECO:0000313" key="12">
    <source>
        <dbReference type="Proteomes" id="UP000292627"/>
    </source>
</evidence>
<dbReference type="PANTHER" id="PTHR30558">
    <property type="entry name" value="EXBD MEMBRANE COMPONENT OF PMF-DRIVEN MACROMOLECULE IMPORT SYSTEM"/>
    <property type="match status" value="1"/>
</dbReference>
<dbReference type="PANTHER" id="PTHR30558:SF7">
    <property type="entry name" value="TOL-PAL SYSTEM PROTEIN TOLR"/>
    <property type="match status" value="1"/>
</dbReference>
<dbReference type="AlphaFoldDB" id="A0A4Q8LGE8"/>
<dbReference type="NCBIfam" id="TIGR02801">
    <property type="entry name" value="tolR"/>
    <property type="match status" value="1"/>
</dbReference>
<evidence type="ECO:0000256" key="6">
    <source>
        <dbReference type="ARBA" id="ARBA00022692"/>
    </source>
</evidence>
<organism evidence="11 12">
    <name type="scientific">Pseudoxanthomonas winnipegensis</name>
    <dbReference type="NCBI Taxonomy" id="2480810"/>
    <lineage>
        <taxon>Bacteria</taxon>
        <taxon>Pseudomonadati</taxon>
        <taxon>Pseudomonadota</taxon>
        <taxon>Gammaproteobacteria</taxon>
        <taxon>Lysobacterales</taxon>
        <taxon>Lysobacteraceae</taxon>
        <taxon>Pseudoxanthomonas</taxon>
    </lineage>
</organism>
<evidence type="ECO:0000313" key="11">
    <source>
        <dbReference type="EMBL" id="TAA28491.1"/>
    </source>
</evidence>
<keyword evidence="6 10" id="KW-0812">Transmembrane</keyword>
<comment type="similarity">
    <text evidence="2 10">Belongs to the ExbD/TolR family.</text>
</comment>
<dbReference type="Pfam" id="PF02472">
    <property type="entry name" value="ExbD"/>
    <property type="match status" value="1"/>
</dbReference>
<accession>A0A4Q8LGE8</accession>
<comment type="subcellular location">
    <subcellularLocation>
        <location evidence="10">Cell inner membrane</location>
        <topology evidence="10">Single-pass membrane protein</topology>
    </subcellularLocation>
    <subcellularLocation>
        <location evidence="1">Cell membrane</location>
        <topology evidence="1">Single-pass membrane protein</topology>
    </subcellularLocation>
</comment>
<keyword evidence="7 10" id="KW-1133">Transmembrane helix</keyword>
<evidence type="ECO:0000256" key="10">
    <source>
        <dbReference type="HAMAP-Rule" id="MF_02203"/>
    </source>
</evidence>
<gene>
    <name evidence="10 11" type="primary">tolR</name>
    <name evidence="11" type="ORF">EA660_02585</name>
</gene>
<evidence type="ECO:0000256" key="2">
    <source>
        <dbReference type="ARBA" id="ARBA00005811"/>
    </source>
</evidence>
<reference evidence="11 12" key="1">
    <citation type="submission" date="2019-02" db="EMBL/GenBank/DDBJ databases">
        <title>WGS of Pseudoxanthomonas species novum from clinical isolates.</title>
        <authorList>
            <person name="Bernier A.-M."/>
            <person name="Bernard K."/>
            <person name="Vachon A."/>
        </authorList>
    </citation>
    <scope>NUCLEOTIDE SEQUENCE [LARGE SCALE GENOMIC DNA]</scope>
    <source>
        <strain evidence="11 12">NML171200</strain>
    </source>
</reference>
<dbReference type="InterPro" id="IPR003400">
    <property type="entry name" value="ExbD"/>
</dbReference>
<evidence type="ECO:0000256" key="9">
    <source>
        <dbReference type="ARBA" id="ARBA00023306"/>
    </source>
</evidence>
<protein>
    <recommendedName>
        <fullName evidence="10">Tol-Pal system protein TolR</fullName>
    </recommendedName>
</protein>
<evidence type="ECO:0000256" key="4">
    <source>
        <dbReference type="ARBA" id="ARBA00022519"/>
    </source>
</evidence>
<keyword evidence="9 10" id="KW-0131">Cell cycle</keyword>
<feature type="transmembrane region" description="Helical" evidence="10">
    <location>
        <begin position="20"/>
        <end position="45"/>
    </location>
</feature>
<dbReference type="RefSeq" id="WP_130550025.1">
    <property type="nucleotide sequence ID" value="NZ_SHMC01000001.1"/>
</dbReference>
<dbReference type="GO" id="GO:0051301">
    <property type="term" value="P:cell division"/>
    <property type="evidence" value="ECO:0007669"/>
    <property type="project" value="UniProtKB-UniRule"/>
</dbReference>
<dbReference type="InterPro" id="IPR014168">
    <property type="entry name" value="Tol-Pal_TolR"/>
</dbReference>
<dbReference type="Gene3D" id="3.30.420.270">
    <property type="match status" value="1"/>
</dbReference>
<comment type="function">
    <text evidence="10">Part of the Tol-Pal system, which plays a role in outer membrane invagination during cell division and is important for maintaining outer membrane integrity.</text>
</comment>
<proteinExistence type="inferred from homology"/>
<name>A0A4Q8LGE8_9GAMM</name>
<comment type="caution">
    <text evidence="11">The sequence shown here is derived from an EMBL/GenBank/DDBJ whole genome shotgun (WGS) entry which is preliminary data.</text>
</comment>
<evidence type="ECO:0000256" key="8">
    <source>
        <dbReference type="ARBA" id="ARBA00023136"/>
    </source>
</evidence>
<keyword evidence="4 10" id="KW-0997">Cell inner membrane</keyword>
<evidence type="ECO:0000256" key="1">
    <source>
        <dbReference type="ARBA" id="ARBA00004162"/>
    </source>
</evidence>
<dbReference type="EMBL" id="SHMC01000001">
    <property type="protein sequence ID" value="TAA28491.1"/>
    <property type="molecule type" value="Genomic_DNA"/>
</dbReference>
<sequence>MQSAISRSRKRRKLKSEINVVPYIDVMLVLLIIFMVTAPMLTLAVNVELPKSHARSVESKSDPIIMTVDKDGNYFLKVTKDDKLQAYSPEEISARLKAMVAEQGEDKISVMLAAPGDADYQKVITATALLSESGVKKVGLVSQPGGTGGNAR</sequence>
<dbReference type="HAMAP" id="MF_02203">
    <property type="entry name" value="TolR"/>
    <property type="match status" value="1"/>
</dbReference>
<keyword evidence="8 10" id="KW-0472">Membrane</keyword>
<comment type="subunit">
    <text evidence="10">The Tol-Pal system is composed of five core proteins: the inner membrane proteins TolA, TolQ and TolR, the periplasmic protein TolB and the outer membrane protein Pal. They form a network linking the inner and outer membranes and the peptidoglycan layer.</text>
</comment>
<dbReference type="GO" id="GO:0015031">
    <property type="term" value="P:protein transport"/>
    <property type="evidence" value="ECO:0007669"/>
    <property type="project" value="InterPro"/>
</dbReference>
<evidence type="ECO:0000256" key="3">
    <source>
        <dbReference type="ARBA" id="ARBA00022475"/>
    </source>
</evidence>
<dbReference type="GO" id="GO:0005886">
    <property type="term" value="C:plasma membrane"/>
    <property type="evidence" value="ECO:0007669"/>
    <property type="project" value="UniProtKB-SubCell"/>
</dbReference>
<keyword evidence="3 10" id="KW-1003">Cell membrane</keyword>